<keyword evidence="3" id="KW-1185">Reference proteome</keyword>
<dbReference type="Proteomes" id="UP000037904">
    <property type="component" value="Unassembled WGS sequence"/>
</dbReference>
<gene>
    <name evidence="2" type="ORF">FLAG1_09587</name>
</gene>
<reference evidence="2 3" key="1">
    <citation type="submission" date="2015-04" db="EMBL/GenBank/DDBJ databases">
        <title>The draft genome sequence of Fusarium langsethiae, a T-2/HT-2 mycotoxin producer.</title>
        <authorList>
            <person name="Lysoe E."/>
            <person name="Divon H.H."/>
            <person name="Terzi V."/>
            <person name="Orru L."/>
            <person name="Lamontanara A."/>
            <person name="Kolseth A.-K."/>
            <person name="Frandsen R.J."/>
            <person name="Nielsen K."/>
            <person name="Thrane U."/>
        </authorList>
    </citation>
    <scope>NUCLEOTIDE SEQUENCE [LARGE SCALE GENOMIC DNA]</scope>
    <source>
        <strain evidence="2 3">Fl201059</strain>
    </source>
</reference>
<dbReference type="AlphaFoldDB" id="A0A0N0DC25"/>
<name>A0A0N0DC25_FUSLA</name>
<evidence type="ECO:0000313" key="3">
    <source>
        <dbReference type="Proteomes" id="UP000037904"/>
    </source>
</evidence>
<evidence type="ECO:0000313" key="2">
    <source>
        <dbReference type="EMBL" id="KPA37594.1"/>
    </source>
</evidence>
<organism evidence="2 3">
    <name type="scientific">Fusarium langsethiae</name>
    <dbReference type="NCBI Taxonomy" id="179993"/>
    <lineage>
        <taxon>Eukaryota</taxon>
        <taxon>Fungi</taxon>
        <taxon>Dikarya</taxon>
        <taxon>Ascomycota</taxon>
        <taxon>Pezizomycotina</taxon>
        <taxon>Sordariomycetes</taxon>
        <taxon>Hypocreomycetidae</taxon>
        <taxon>Hypocreales</taxon>
        <taxon>Nectriaceae</taxon>
        <taxon>Fusarium</taxon>
    </lineage>
</organism>
<dbReference type="EMBL" id="JXCE01000387">
    <property type="protein sequence ID" value="KPA37594.1"/>
    <property type="molecule type" value="Genomic_DNA"/>
</dbReference>
<comment type="caution">
    <text evidence="2">The sequence shown here is derived from an EMBL/GenBank/DDBJ whole genome shotgun (WGS) entry which is preliminary data.</text>
</comment>
<feature type="non-terminal residue" evidence="2">
    <location>
        <position position="336"/>
    </location>
</feature>
<accession>A0A0N0DC25</accession>
<protein>
    <submittedName>
        <fullName evidence="2">Uncharacterized protein</fullName>
    </submittedName>
</protein>
<evidence type="ECO:0000256" key="1">
    <source>
        <dbReference type="SAM" id="MobiDB-lite"/>
    </source>
</evidence>
<feature type="region of interest" description="Disordered" evidence="1">
    <location>
        <begin position="313"/>
        <end position="336"/>
    </location>
</feature>
<sequence length="336" mass="38485">MPSRTRILRSVLLMLTILSFSIVCLHVAHIFSADSTSIYQLSSRPWSYNVLSNGKEHEQKLYHQPIQDDHRILESLSNNMGFYNAIDAHNTGYKIMNPTLLELPPRDNISHDFLIIARTPHISKRINGKDYRLARQVAMFANLTYGKLGRPVLTTGKWAKLILEDFGEPEHHCKDQPRIDRYIGPEDVKLFWTKAGEPLLIFTHQVKDKVLCQGQFIVDARAAVPELERVLGQDVASSLPSIRYRYPKVLYRQPSEARKLQFQHQREKNWAPVQSPFSHDTEVLFMVEPGKPFRLTSNDSFVVPITDTAGELSSIKEPFPPGAQSSETWPGWRSIQ</sequence>
<proteinExistence type="predicted"/>